<name>A0AAV4PQX4_9ARAC</name>
<evidence type="ECO:0000313" key="1">
    <source>
        <dbReference type="EMBL" id="GIX97572.1"/>
    </source>
</evidence>
<organism evidence="1 2">
    <name type="scientific">Caerostris darwini</name>
    <dbReference type="NCBI Taxonomy" id="1538125"/>
    <lineage>
        <taxon>Eukaryota</taxon>
        <taxon>Metazoa</taxon>
        <taxon>Ecdysozoa</taxon>
        <taxon>Arthropoda</taxon>
        <taxon>Chelicerata</taxon>
        <taxon>Arachnida</taxon>
        <taxon>Araneae</taxon>
        <taxon>Araneomorphae</taxon>
        <taxon>Entelegynae</taxon>
        <taxon>Araneoidea</taxon>
        <taxon>Araneidae</taxon>
        <taxon>Caerostris</taxon>
    </lineage>
</organism>
<dbReference type="Proteomes" id="UP001054837">
    <property type="component" value="Unassembled WGS sequence"/>
</dbReference>
<comment type="caution">
    <text evidence="1">The sequence shown here is derived from an EMBL/GenBank/DDBJ whole genome shotgun (WGS) entry which is preliminary data.</text>
</comment>
<accession>A0AAV4PQX4</accession>
<dbReference type="EMBL" id="BPLQ01003047">
    <property type="protein sequence ID" value="GIX97572.1"/>
    <property type="molecule type" value="Genomic_DNA"/>
</dbReference>
<proteinExistence type="predicted"/>
<evidence type="ECO:0000313" key="2">
    <source>
        <dbReference type="Proteomes" id="UP001054837"/>
    </source>
</evidence>
<protein>
    <submittedName>
        <fullName evidence="1">Uncharacterized protein</fullName>
    </submittedName>
</protein>
<sequence length="91" mass="10289">MAWGAIKTLSINQLAESKGAVVSMPREQWLAGALSWAIIGEPNFIVSIEQSGVFHLRCCCLWEVTVVKKLQLYPSSLSWACFDEVAWIRYR</sequence>
<reference evidence="1 2" key="1">
    <citation type="submission" date="2021-06" db="EMBL/GenBank/DDBJ databases">
        <title>Caerostris darwini draft genome.</title>
        <authorList>
            <person name="Kono N."/>
            <person name="Arakawa K."/>
        </authorList>
    </citation>
    <scope>NUCLEOTIDE SEQUENCE [LARGE SCALE GENOMIC DNA]</scope>
</reference>
<keyword evidence="2" id="KW-1185">Reference proteome</keyword>
<gene>
    <name evidence="1" type="ORF">CDAR_235881</name>
</gene>
<dbReference type="AlphaFoldDB" id="A0AAV4PQX4"/>